<feature type="compositionally biased region" description="Low complexity" evidence="1">
    <location>
        <begin position="171"/>
        <end position="180"/>
    </location>
</feature>
<evidence type="ECO:0000313" key="4">
    <source>
        <dbReference type="Proteomes" id="UP000759131"/>
    </source>
</evidence>
<dbReference type="InterPro" id="IPR036034">
    <property type="entry name" value="PDZ_sf"/>
</dbReference>
<dbReference type="SUPFAM" id="SSF50156">
    <property type="entry name" value="PDZ domain-like"/>
    <property type="match status" value="2"/>
</dbReference>
<organism evidence="3">
    <name type="scientific">Medioppia subpectinata</name>
    <dbReference type="NCBI Taxonomy" id="1979941"/>
    <lineage>
        <taxon>Eukaryota</taxon>
        <taxon>Metazoa</taxon>
        <taxon>Ecdysozoa</taxon>
        <taxon>Arthropoda</taxon>
        <taxon>Chelicerata</taxon>
        <taxon>Arachnida</taxon>
        <taxon>Acari</taxon>
        <taxon>Acariformes</taxon>
        <taxon>Sarcoptiformes</taxon>
        <taxon>Oribatida</taxon>
        <taxon>Brachypylina</taxon>
        <taxon>Oppioidea</taxon>
        <taxon>Oppiidae</taxon>
        <taxon>Medioppia</taxon>
    </lineage>
</organism>
<sequence>MVNEKEDKKEVISEEQNMFRMRKSQDMNEVTTCLPPTYARQPPDGREITLNCIDLQSSNVFNGKISSLSCEMYTSVSVHEDSGVFIDTDTPSPELDFNTTHPRGMVSSVAVTQIKYKLNGDSDGDTGVTSQSSDSMDELDSCPSPNYKPKRQILDKSRNPSSDFLSETAPNGVTNNNDVNNSHKSSELSKSVKQKIAMFDIQSSDNSEDIIDECYAAKESLKELPKSTTTPINEYLISDRSPNGYQLSTPNGKHELKSERVFTSDVSDKQYKERSIESQNSSSLSLTSDQSHPNASAVQYSGHLQPSYLRYSSLGSSNDNLHTNTGYSGIGVHKPLLNGNLLSSILETRKQNASKLKGLIIPDVPTATQPAVSKTLPTIFSNTSTSSLLLTAKPEEVSALTARTLSQSQSQTNISSNFATLRQPLLSEPWAAENGSIPKYSPAFKRRQLELPRSLSLLNNANPVSQDNVDSFSDSWNRSNSMTTMAASDPQFQFSLSHSKPVIPLMPETAVGSPNMDGVSNATNTKPSLEEQLALSFNDSYRHSSIQRRYSADYSLEKRSSTDSSMNSIYKSTLNAMTTDRNAIQNNKTYNSMNYLDIKTNPIINEKKNILNNGSDNEYAIHKNFDSNCQNAKNFANCDYSDDDSSTISHKTSEGSSVRADDSASDTASDSLDQTFGSELSRPKVLGTQLTVLKNTNDGENVCVKNDNNSDSVKNFRALAEKWEQRSGLEGVVNNTKNIAPPLPPKPNPALSRIPPSLMPRTKKSVPTPEPPTLVELPKPIVEPIVTPITPNVLKEIKQMETTLKEIELNLNTDFESPKATLGINTRSDSLSSDGNSSDNSSKTSVASMSRSVSDICKVFEISGTDNSSIKSNRSNSNSSLNSIKTIINNDNKTIPDIEIEAEKVDTTDEKEIQLNEEKEFNQINTENDKTNPKICEEKLLVWDKSRVNEDTGINNHQRMSSMDSLASDSGASSSGTAVRSLGPRTSSATNLRDSLYGSVSSLASSTSIISPQELQQLIDEANQSLESNDINSHNIQVVVLHREYKSSGSIGITLAGGSDCETKEITVHRVINGSLTDRDGRIRKGDRILSINGKILKGVTHKEALDIMKAPRPEVVIVLSRINTTNISPENGFHSRQSSSDLNDTTNGHSFHSLNEDIISSTHLSTIKDMETNLDTNYKILRAELQKDVAGLGFILEGGKDSPLGGPADKEGTLASGDEVLTVNDHLVNNMTRTEAWNFLKKLPEGHVVLMVKRKKY</sequence>
<feature type="domain" description="PDZ" evidence="2">
    <location>
        <begin position="1183"/>
        <end position="1256"/>
    </location>
</feature>
<dbReference type="Gene3D" id="2.30.42.10">
    <property type="match status" value="2"/>
</dbReference>
<feature type="region of interest" description="Disordered" evidence="1">
    <location>
        <begin position="643"/>
        <end position="676"/>
    </location>
</feature>
<protein>
    <recommendedName>
        <fullName evidence="2">PDZ domain-containing protein</fullName>
    </recommendedName>
</protein>
<dbReference type="SMART" id="SM00228">
    <property type="entry name" value="PDZ"/>
    <property type="match status" value="2"/>
</dbReference>
<feature type="compositionally biased region" description="Basic and acidic residues" evidence="1">
    <location>
        <begin position="264"/>
        <end position="276"/>
    </location>
</feature>
<dbReference type="Proteomes" id="UP000759131">
    <property type="component" value="Unassembled WGS sequence"/>
</dbReference>
<dbReference type="InterPro" id="IPR001478">
    <property type="entry name" value="PDZ"/>
</dbReference>
<keyword evidence="4" id="KW-1185">Reference proteome</keyword>
<feature type="compositionally biased region" description="Polar residues" evidence="1">
    <location>
        <begin position="159"/>
        <end position="169"/>
    </location>
</feature>
<dbReference type="OrthoDB" id="42382at2759"/>
<dbReference type="PANTHER" id="PTHR11324">
    <property type="entry name" value="IL16-RELATED"/>
    <property type="match status" value="1"/>
</dbReference>
<dbReference type="AlphaFoldDB" id="A0A7R9KJF3"/>
<feature type="compositionally biased region" description="Low complexity" evidence="1">
    <location>
        <begin position="828"/>
        <end position="848"/>
    </location>
</feature>
<evidence type="ECO:0000259" key="2">
    <source>
        <dbReference type="PROSITE" id="PS50106"/>
    </source>
</evidence>
<feature type="compositionally biased region" description="Low complexity" evidence="1">
    <location>
        <begin position="960"/>
        <end position="976"/>
    </location>
</feature>
<dbReference type="Pfam" id="PF00595">
    <property type="entry name" value="PDZ"/>
    <property type="match status" value="1"/>
</dbReference>
<gene>
    <name evidence="3" type="ORF">OSB1V03_LOCUS4522</name>
</gene>
<feature type="region of interest" description="Disordered" evidence="1">
    <location>
        <begin position="952"/>
        <end position="991"/>
    </location>
</feature>
<feature type="compositionally biased region" description="Low complexity" evidence="1">
    <location>
        <begin position="277"/>
        <end position="291"/>
    </location>
</feature>
<evidence type="ECO:0000256" key="1">
    <source>
        <dbReference type="SAM" id="MobiDB-lite"/>
    </source>
</evidence>
<dbReference type="PROSITE" id="PS50106">
    <property type="entry name" value="PDZ"/>
    <property type="match status" value="2"/>
</dbReference>
<evidence type="ECO:0000313" key="3">
    <source>
        <dbReference type="EMBL" id="CAD7624076.1"/>
    </source>
</evidence>
<dbReference type="EMBL" id="OC856654">
    <property type="protein sequence ID" value="CAD7624076.1"/>
    <property type="molecule type" value="Genomic_DNA"/>
</dbReference>
<feature type="domain" description="PDZ" evidence="2">
    <location>
        <begin position="1038"/>
        <end position="1124"/>
    </location>
</feature>
<accession>A0A7R9KJF3</accession>
<name>A0A7R9KJF3_9ACAR</name>
<feature type="region of interest" description="Disordered" evidence="1">
    <location>
        <begin position="819"/>
        <end position="848"/>
    </location>
</feature>
<proteinExistence type="predicted"/>
<reference evidence="3" key="1">
    <citation type="submission" date="2020-11" db="EMBL/GenBank/DDBJ databases">
        <authorList>
            <person name="Tran Van P."/>
        </authorList>
    </citation>
    <scope>NUCLEOTIDE SEQUENCE</scope>
</reference>
<feature type="region of interest" description="Disordered" evidence="1">
    <location>
        <begin position="118"/>
        <end position="187"/>
    </location>
</feature>
<dbReference type="EMBL" id="CAJPIZ010002079">
    <property type="protein sequence ID" value="CAG2104506.1"/>
    <property type="molecule type" value="Genomic_DNA"/>
</dbReference>
<feature type="region of interest" description="Disordered" evidence="1">
    <location>
        <begin position="264"/>
        <end position="297"/>
    </location>
</feature>
<feature type="region of interest" description="Disordered" evidence="1">
    <location>
        <begin position="738"/>
        <end position="772"/>
    </location>
</feature>
<dbReference type="PANTHER" id="PTHR11324:SF16">
    <property type="entry name" value="PDZ DOMAIN-CONTAINING PROTEIN 2"/>
    <property type="match status" value="1"/>
</dbReference>